<organism evidence="7 8">
    <name type="scientific">Acanthosepion pharaonis</name>
    <name type="common">Pharaoh cuttlefish</name>
    <name type="synonym">Sepia pharaonis</name>
    <dbReference type="NCBI Taxonomy" id="158019"/>
    <lineage>
        <taxon>Eukaryota</taxon>
        <taxon>Metazoa</taxon>
        <taxon>Spiralia</taxon>
        <taxon>Lophotrochozoa</taxon>
        <taxon>Mollusca</taxon>
        <taxon>Cephalopoda</taxon>
        <taxon>Coleoidea</taxon>
        <taxon>Decapodiformes</taxon>
        <taxon>Sepiida</taxon>
        <taxon>Sepiina</taxon>
        <taxon>Sepiidae</taxon>
        <taxon>Acanthosepion</taxon>
    </lineage>
</organism>
<dbReference type="Proteomes" id="UP000597762">
    <property type="component" value="Unassembled WGS sequence"/>
</dbReference>
<dbReference type="EMBL" id="CAHIKZ030002206">
    <property type="protein sequence ID" value="CAE1282816.1"/>
    <property type="molecule type" value="Genomic_DNA"/>
</dbReference>
<evidence type="ECO:0000259" key="6">
    <source>
        <dbReference type="PROSITE" id="PS50018"/>
    </source>
</evidence>
<feature type="coiled-coil region" evidence="3">
    <location>
        <begin position="854"/>
        <end position="985"/>
    </location>
</feature>
<evidence type="ECO:0000256" key="3">
    <source>
        <dbReference type="SAM" id="Coils"/>
    </source>
</evidence>
<dbReference type="InterPro" id="IPR008936">
    <property type="entry name" value="Rho_GTPase_activation_prot"/>
</dbReference>
<keyword evidence="3" id="KW-0175">Coiled coil</keyword>
<feature type="compositionally biased region" description="Low complexity" evidence="4">
    <location>
        <begin position="548"/>
        <end position="561"/>
    </location>
</feature>
<sequence length="1015" mass="113288">MLERFKPDYLTFSFRYFCEIFLDNAYCAKTSSKIQSEMLFWGEFFEFNNLKNINQIIIQLYREADKKKKKDKTTKIGCVSIPVHELGNKQLIEKWYTANSIVVGKQGRENRTELPLVRVRVKYQSVQILPLDLYHDFTEYIYPTKLTNNAGLQKNQENLKIHCQKAWKLNFNSKSYFHGELREVFAGFRENCLKSSKADLANNLISASIFLRFLCPAILSPSLFKLIQEYPSDKAVRTLTLIAKAIQKLANFTQFGGKEEFMVFLNGFVEDEMENMKHFLEDISTMNKDNAFLKNHADIDLGKELSILHSLLTDTLEKFNLTTVQKLHPLPEILGTLTAALKDPQVGKKQPNRKSQIYDNMAGTPGSSPPVSSLVQLCNKTVSQSKEVSSSVHLNRQTDDSWTSVSKEHISSELHDAFRKLSLGTDISDVSVTKQAENKKDSVNQSWSEILSTADVMNGQDNMISYIDDIQDGFLEIGSVDKNSHDFPQNNHTNNIGGVTLMSPPKTCLGQSSFMSSSDYQSVGYRQSNLPVDLSGGPTTHEQYSDMSLPSRLPSSGSLTPQHSSSIQQPLSFSNPLYKHQRNSQLTATASSSSSPLLGNGSPVAVPLASGAVAGPSPVAASAAAGVTPTLTANAMKMPQTSSSSSLSSTDDSNVALCFNVSAQMHQTRSPTRPMAASALGVGTTMETVHKISSPLQTLSQFPSSSSSSESSLCERRNYGRVGSTEMEVMQHGPALQRINPLYARYSSKPLTPDVYMRSQRQTGNGPSNLFSDMSPNTNLAFAGAQFEDSLRSLNSVGDANLIQCNTLPRRAERDRHLTASCVSDEFSMYTPGSRRSLAQTSTSMGLRGTPQQILEAEKTREEYEKEVLSLKQELMEVRSQLQEANCRSRFNPETGAQQMMQDWQQRLEESEERMRKQQAEKDDQMKTIIERLIGFEDELRKEQREIERLVSQKQMVIEAQERQIQTLDSTNSKLMCALNQLKERCHTNPLRNGLTAQPPAKVGTDFGDYKSSAC</sequence>
<dbReference type="InterPro" id="IPR035892">
    <property type="entry name" value="C2_domain_sf"/>
</dbReference>
<dbReference type="InterPro" id="IPR023152">
    <property type="entry name" value="RasGAP_CS"/>
</dbReference>
<dbReference type="OrthoDB" id="5572587at2759"/>
<dbReference type="AlphaFoldDB" id="A0A812D0N4"/>
<dbReference type="PANTHER" id="PTHR10194">
    <property type="entry name" value="RAS GTPASE-ACTIVATING PROTEINS"/>
    <property type="match status" value="1"/>
</dbReference>
<dbReference type="InterPro" id="IPR039360">
    <property type="entry name" value="Ras_GTPase"/>
</dbReference>
<dbReference type="PANTHER" id="PTHR10194:SF60">
    <property type="entry name" value="RAS GTPASE-ACTIVATING PROTEIN RASKOL"/>
    <property type="match status" value="1"/>
</dbReference>
<dbReference type="SUPFAM" id="SSF49562">
    <property type="entry name" value="C2 domain (Calcium/lipid-binding domain, CaLB)"/>
    <property type="match status" value="1"/>
</dbReference>
<gene>
    <name evidence="7" type="ORF">SPHA_43671</name>
</gene>
<protein>
    <recommendedName>
        <fullName evidence="9">Ras GTPase-activating protein nGAP</fullName>
    </recommendedName>
</protein>
<evidence type="ECO:0000313" key="8">
    <source>
        <dbReference type="Proteomes" id="UP000597762"/>
    </source>
</evidence>
<evidence type="ECO:0000259" key="5">
    <source>
        <dbReference type="PROSITE" id="PS50004"/>
    </source>
</evidence>
<evidence type="ECO:0008006" key="9">
    <source>
        <dbReference type="Google" id="ProtNLM"/>
    </source>
</evidence>
<name>A0A812D0N4_ACAPH</name>
<accession>A0A812D0N4</accession>
<dbReference type="SMART" id="SM00323">
    <property type="entry name" value="RasGAP"/>
    <property type="match status" value="1"/>
</dbReference>
<dbReference type="SUPFAM" id="SSF48350">
    <property type="entry name" value="GTPase activation domain, GAP"/>
    <property type="match status" value="1"/>
</dbReference>
<dbReference type="PROSITE" id="PS50004">
    <property type="entry name" value="C2"/>
    <property type="match status" value="1"/>
</dbReference>
<evidence type="ECO:0000256" key="2">
    <source>
        <dbReference type="ARBA" id="ARBA00022553"/>
    </source>
</evidence>
<feature type="domain" description="C2" evidence="5">
    <location>
        <begin position="1"/>
        <end position="96"/>
    </location>
</feature>
<dbReference type="InterPro" id="IPR000008">
    <property type="entry name" value="C2_dom"/>
</dbReference>
<evidence type="ECO:0000256" key="4">
    <source>
        <dbReference type="SAM" id="MobiDB-lite"/>
    </source>
</evidence>
<reference evidence="7" key="1">
    <citation type="submission" date="2021-01" db="EMBL/GenBank/DDBJ databases">
        <authorList>
            <person name="Li R."/>
            <person name="Bekaert M."/>
        </authorList>
    </citation>
    <scope>NUCLEOTIDE SEQUENCE</scope>
    <source>
        <strain evidence="7">Farmed</strain>
    </source>
</reference>
<dbReference type="InterPro" id="IPR021887">
    <property type="entry name" value="DAB2P_C"/>
</dbReference>
<evidence type="ECO:0000313" key="7">
    <source>
        <dbReference type="EMBL" id="CAE1282816.1"/>
    </source>
</evidence>
<comment type="caution">
    <text evidence="7">The sequence shown here is derived from an EMBL/GenBank/DDBJ whole genome shotgun (WGS) entry which is preliminary data.</text>
</comment>
<dbReference type="Pfam" id="PF00616">
    <property type="entry name" value="RasGAP"/>
    <property type="match status" value="1"/>
</dbReference>
<keyword evidence="1" id="KW-0343">GTPase activation</keyword>
<keyword evidence="8" id="KW-1185">Reference proteome</keyword>
<feature type="region of interest" description="Disordered" evidence="4">
    <location>
        <begin position="344"/>
        <end position="372"/>
    </location>
</feature>
<feature type="region of interest" description="Disordered" evidence="4">
    <location>
        <begin position="990"/>
        <end position="1015"/>
    </location>
</feature>
<feature type="domain" description="Ras-GAP" evidence="6">
    <location>
        <begin position="115"/>
        <end position="251"/>
    </location>
</feature>
<dbReference type="InterPro" id="IPR001936">
    <property type="entry name" value="RasGAP_dom"/>
</dbReference>
<dbReference type="GO" id="GO:0005096">
    <property type="term" value="F:GTPase activator activity"/>
    <property type="evidence" value="ECO:0007669"/>
    <property type="project" value="UniProtKB-KW"/>
</dbReference>
<proteinExistence type="predicted"/>
<dbReference type="Gene3D" id="1.10.506.10">
    <property type="entry name" value="GTPase Activation - p120gap, domain 1"/>
    <property type="match status" value="2"/>
</dbReference>
<evidence type="ECO:0000256" key="1">
    <source>
        <dbReference type="ARBA" id="ARBA00022468"/>
    </source>
</evidence>
<dbReference type="PROSITE" id="PS50018">
    <property type="entry name" value="RAS_GTPASE_ACTIV_2"/>
    <property type="match status" value="1"/>
</dbReference>
<dbReference type="PROSITE" id="PS00509">
    <property type="entry name" value="RAS_GTPASE_ACTIV_1"/>
    <property type="match status" value="1"/>
</dbReference>
<feature type="region of interest" description="Disordered" evidence="4">
    <location>
        <begin position="529"/>
        <end position="570"/>
    </location>
</feature>
<dbReference type="Pfam" id="PF12004">
    <property type="entry name" value="DAB2P_C"/>
    <property type="match status" value="1"/>
</dbReference>
<keyword evidence="2" id="KW-0597">Phosphoprotein</keyword>
<feature type="compositionally biased region" description="Polar residues" evidence="4">
    <location>
        <begin position="537"/>
        <end position="546"/>
    </location>
</feature>